<dbReference type="Proteomes" id="UP000594638">
    <property type="component" value="Unassembled WGS sequence"/>
</dbReference>
<evidence type="ECO:0000313" key="3">
    <source>
        <dbReference type="EMBL" id="CAA3004554.1"/>
    </source>
</evidence>
<feature type="compositionally biased region" description="Polar residues" evidence="1">
    <location>
        <begin position="255"/>
        <end position="277"/>
    </location>
</feature>
<comment type="caution">
    <text evidence="3">The sequence shown here is derived from an EMBL/GenBank/DDBJ whole genome shotgun (WGS) entry which is preliminary data.</text>
</comment>
<feature type="transmembrane region" description="Helical" evidence="2">
    <location>
        <begin position="188"/>
        <end position="207"/>
    </location>
</feature>
<gene>
    <name evidence="3" type="ORF">OLEA9_A111746</name>
</gene>
<keyword evidence="4" id="KW-1185">Reference proteome</keyword>
<dbReference type="Gramene" id="OE9A111746T1">
    <property type="protein sequence ID" value="OE9A111746C1"/>
    <property type="gene ID" value="OE9A111746"/>
</dbReference>
<feature type="region of interest" description="Disordered" evidence="1">
    <location>
        <begin position="232"/>
        <end position="277"/>
    </location>
</feature>
<dbReference type="AlphaFoldDB" id="A0A8S0TGL3"/>
<evidence type="ECO:0000313" key="4">
    <source>
        <dbReference type="Proteomes" id="UP000594638"/>
    </source>
</evidence>
<sequence>MGDFAPSLGGPGHVQRARSVKIVIKKFSAQPSDFLSRPNCSKRPKLLSDTIWRSENILKGFKWGISLRALEGLDTSSARGRKISLRALNGAYRYARFGGRELGPGKKLSKIIPRSTERLSATAELYLKVRNRFSEFFKVGNESLKYKFGHLRHRLFGSRPCPAGRPDDRFENMEDADYRLRPPRHFHVFKSGLGISILFAIYLWFGVIPLCDCTLCCWRRVFFHPAGGPRASLPSHPGSGGRSPDTGGALGWVISKNQPASPTEKSQPVWHTQRATL</sequence>
<protein>
    <submittedName>
        <fullName evidence="3">Uncharacterized protein</fullName>
    </submittedName>
</protein>
<keyword evidence="2" id="KW-0472">Membrane</keyword>
<accession>A0A8S0TGL3</accession>
<name>A0A8S0TGL3_OLEEU</name>
<dbReference type="EMBL" id="CACTIH010006285">
    <property type="protein sequence ID" value="CAA3004554.1"/>
    <property type="molecule type" value="Genomic_DNA"/>
</dbReference>
<proteinExistence type="predicted"/>
<evidence type="ECO:0000256" key="2">
    <source>
        <dbReference type="SAM" id="Phobius"/>
    </source>
</evidence>
<keyword evidence="2" id="KW-0812">Transmembrane</keyword>
<reference evidence="3 4" key="1">
    <citation type="submission" date="2019-12" db="EMBL/GenBank/DDBJ databases">
        <authorList>
            <person name="Alioto T."/>
            <person name="Alioto T."/>
            <person name="Gomez Garrido J."/>
        </authorList>
    </citation>
    <scope>NUCLEOTIDE SEQUENCE [LARGE SCALE GENOMIC DNA]</scope>
</reference>
<organism evidence="3 4">
    <name type="scientific">Olea europaea subsp. europaea</name>
    <dbReference type="NCBI Taxonomy" id="158383"/>
    <lineage>
        <taxon>Eukaryota</taxon>
        <taxon>Viridiplantae</taxon>
        <taxon>Streptophyta</taxon>
        <taxon>Embryophyta</taxon>
        <taxon>Tracheophyta</taxon>
        <taxon>Spermatophyta</taxon>
        <taxon>Magnoliopsida</taxon>
        <taxon>eudicotyledons</taxon>
        <taxon>Gunneridae</taxon>
        <taxon>Pentapetalae</taxon>
        <taxon>asterids</taxon>
        <taxon>lamiids</taxon>
        <taxon>Lamiales</taxon>
        <taxon>Oleaceae</taxon>
        <taxon>Oleeae</taxon>
        <taxon>Olea</taxon>
    </lineage>
</organism>
<keyword evidence="2" id="KW-1133">Transmembrane helix</keyword>
<evidence type="ECO:0000256" key="1">
    <source>
        <dbReference type="SAM" id="MobiDB-lite"/>
    </source>
</evidence>